<accession>A0A679IY31</accession>
<evidence type="ECO:0000313" key="2">
    <source>
        <dbReference type="EMBL" id="CAA2103851.1"/>
    </source>
</evidence>
<dbReference type="Gene3D" id="3.40.630.30">
    <property type="match status" value="1"/>
</dbReference>
<gene>
    <name evidence="2" type="ORF">MBUL_02405</name>
</gene>
<protein>
    <recommendedName>
        <fullName evidence="1">N-acetyltransferase domain-containing protein</fullName>
    </recommendedName>
</protein>
<reference evidence="2" key="1">
    <citation type="submission" date="2019-12" db="EMBL/GenBank/DDBJ databases">
        <authorList>
            <person name="Cremers G."/>
        </authorList>
    </citation>
    <scope>NUCLEOTIDE SEQUENCE</scope>
    <source>
        <strain evidence="2">Mbul1</strain>
    </source>
</reference>
<dbReference type="SUPFAM" id="SSF55729">
    <property type="entry name" value="Acyl-CoA N-acyltransferases (Nat)"/>
    <property type="match status" value="1"/>
</dbReference>
<dbReference type="AlphaFoldDB" id="A0A679IY31"/>
<feature type="domain" description="N-acetyltransferase" evidence="1">
    <location>
        <begin position="2"/>
        <end position="148"/>
    </location>
</feature>
<dbReference type="PROSITE" id="PS51186">
    <property type="entry name" value="GNAT"/>
    <property type="match status" value="1"/>
</dbReference>
<organism evidence="2">
    <name type="scientific">Methylobacterium bullatum</name>
    <dbReference type="NCBI Taxonomy" id="570505"/>
    <lineage>
        <taxon>Bacteria</taxon>
        <taxon>Pseudomonadati</taxon>
        <taxon>Pseudomonadota</taxon>
        <taxon>Alphaproteobacteria</taxon>
        <taxon>Hyphomicrobiales</taxon>
        <taxon>Methylobacteriaceae</taxon>
        <taxon>Methylobacterium</taxon>
    </lineage>
</organism>
<dbReference type="GO" id="GO:0016747">
    <property type="term" value="F:acyltransferase activity, transferring groups other than amino-acyl groups"/>
    <property type="evidence" value="ECO:0007669"/>
    <property type="project" value="InterPro"/>
</dbReference>
<dbReference type="InterPro" id="IPR016181">
    <property type="entry name" value="Acyl_CoA_acyltransferase"/>
</dbReference>
<dbReference type="Pfam" id="PF00583">
    <property type="entry name" value="Acetyltransf_1"/>
    <property type="match status" value="1"/>
</dbReference>
<sequence>MIEIRDERPTDLSARERLLDTCFGPVRFLKTSERLREGRMPANGLSLTAELSGRVVGTVRLWHVEAGLGRPALLLGPLAVDPSLQGHGLGSTLMWASIGRARALGHGAIVLMGDAPYYARFGFSGDLMTGLSMPGPFERARFLGLNLRKGALDGATGILSASGTLEEAACPGRLDARRQAA</sequence>
<dbReference type="CDD" id="cd04301">
    <property type="entry name" value="NAT_SF"/>
    <property type="match status" value="1"/>
</dbReference>
<dbReference type="EMBL" id="LR743504">
    <property type="protein sequence ID" value="CAA2103851.1"/>
    <property type="molecule type" value="Genomic_DNA"/>
</dbReference>
<dbReference type="InterPro" id="IPR000182">
    <property type="entry name" value="GNAT_dom"/>
</dbReference>
<evidence type="ECO:0000259" key="1">
    <source>
        <dbReference type="PROSITE" id="PS51186"/>
    </source>
</evidence>
<proteinExistence type="predicted"/>
<name>A0A679IY31_9HYPH</name>